<feature type="active site" evidence="4">
    <location>
        <position position="36"/>
    </location>
</feature>
<organism evidence="8 9">
    <name type="scientific">Sphingomonas horti</name>
    <dbReference type="NCBI Taxonomy" id="2682842"/>
    <lineage>
        <taxon>Bacteria</taxon>
        <taxon>Pseudomonadati</taxon>
        <taxon>Pseudomonadota</taxon>
        <taxon>Alphaproteobacteria</taxon>
        <taxon>Sphingomonadales</taxon>
        <taxon>Sphingomonadaceae</taxon>
        <taxon>Sphingomonas</taxon>
    </lineage>
</organism>
<dbReference type="SUPFAM" id="SSF54975">
    <property type="entry name" value="Acylphosphatase/BLUF domain-like"/>
    <property type="match status" value="1"/>
</dbReference>
<keyword evidence="4" id="KW-0378">Hydrolase</keyword>
<comment type="similarity">
    <text evidence="1 5">Belongs to the acylphosphatase family.</text>
</comment>
<evidence type="ECO:0000313" key="8">
    <source>
        <dbReference type="EMBL" id="MVO77953.1"/>
    </source>
</evidence>
<dbReference type="PRINTS" id="PR00112">
    <property type="entry name" value="ACYLPHPHTASE"/>
</dbReference>
<dbReference type="AlphaFoldDB" id="A0A6I4J1H5"/>
<feature type="domain" description="Acylphosphatase-like" evidence="7">
    <location>
        <begin position="3"/>
        <end position="89"/>
    </location>
</feature>
<keyword evidence="9" id="KW-1185">Reference proteome</keyword>
<accession>A0A6I4J1H5</accession>
<dbReference type="PANTHER" id="PTHR47268:SF4">
    <property type="entry name" value="ACYLPHOSPHATASE"/>
    <property type="match status" value="1"/>
</dbReference>
<comment type="catalytic activity">
    <reaction evidence="3 4">
        <text>an acyl phosphate + H2O = a carboxylate + phosphate + H(+)</text>
        <dbReference type="Rhea" id="RHEA:14965"/>
        <dbReference type="ChEBI" id="CHEBI:15377"/>
        <dbReference type="ChEBI" id="CHEBI:15378"/>
        <dbReference type="ChEBI" id="CHEBI:29067"/>
        <dbReference type="ChEBI" id="CHEBI:43474"/>
        <dbReference type="ChEBI" id="CHEBI:59918"/>
        <dbReference type="EC" id="3.6.1.7"/>
    </reaction>
</comment>
<dbReference type="InterPro" id="IPR036046">
    <property type="entry name" value="Acylphosphatase-like_dom_sf"/>
</dbReference>
<dbReference type="GO" id="GO:0003998">
    <property type="term" value="F:acylphosphatase activity"/>
    <property type="evidence" value="ECO:0007669"/>
    <property type="project" value="UniProtKB-EC"/>
</dbReference>
<feature type="active site" evidence="4">
    <location>
        <position position="18"/>
    </location>
</feature>
<evidence type="ECO:0000256" key="3">
    <source>
        <dbReference type="ARBA" id="ARBA00047645"/>
    </source>
</evidence>
<dbReference type="PANTHER" id="PTHR47268">
    <property type="entry name" value="ACYLPHOSPHATASE"/>
    <property type="match status" value="1"/>
</dbReference>
<dbReference type="InterPro" id="IPR001792">
    <property type="entry name" value="Acylphosphatase-like_dom"/>
</dbReference>
<dbReference type="RefSeq" id="WP_157026930.1">
    <property type="nucleotide sequence ID" value="NZ_WQMS01000009.1"/>
</dbReference>
<evidence type="ECO:0000259" key="7">
    <source>
        <dbReference type="PROSITE" id="PS51160"/>
    </source>
</evidence>
<dbReference type="PROSITE" id="PS00151">
    <property type="entry name" value="ACYLPHOSPHATASE_2"/>
    <property type="match status" value="1"/>
</dbReference>
<dbReference type="Pfam" id="PF00708">
    <property type="entry name" value="Acylphosphatase"/>
    <property type="match status" value="1"/>
</dbReference>
<sequence length="91" mass="9851">MPALRLLITGRVQGVGYRDWTRREAVALGLCGWVRNLRNGRVEAVASGTDLALARFVRALREGPALARVDSVEQSAAEDVSDPGFEVRSTA</sequence>
<dbReference type="InterPro" id="IPR017968">
    <property type="entry name" value="Acylphosphatase_CS"/>
</dbReference>
<evidence type="ECO:0000256" key="4">
    <source>
        <dbReference type="PROSITE-ProRule" id="PRU00520"/>
    </source>
</evidence>
<evidence type="ECO:0000256" key="6">
    <source>
        <dbReference type="SAM" id="MobiDB-lite"/>
    </source>
</evidence>
<proteinExistence type="inferred from homology"/>
<name>A0A6I4J1H5_9SPHN</name>
<evidence type="ECO:0000256" key="1">
    <source>
        <dbReference type="ARBA" id="ARBA00005614"/>
    </source>
</evidence>
<protein>
    <recommendedName>
        <fullName evidence="2 4">acylphosphatase</fullName>
        <ecNumber evidence="2 4">3.6.1.7</ecNumber>
    </recommendedName>
</protein>
<dbReference type="Proteomes" id="UP000441389">
    <property type="component" value="Unassembled WGS sequence"/>
</dbReference>
<dbReference type="InterPro" id="IPR020456">
    <property type="entry name" value="Acylphosphatase"/>
</dbReference>
<comment type="caution">
    <text evidence="8">The sequence shown here is derived from an EMBL/GenBank/DDBJ whole genome shotgun (WGS) entry which is preliminary data.</text>
</comment>
<dbReference type="EC" id="3.6.1.7" evidence="2 4"/>
<dbReference type="PROSITE" id="PS51160">
    <property type="entry name" value="ACYLPHOSPHATASE_3"/>
    <property type="match status" value="1"/>
</dbReference>
<gene>
    <name evidence="8" type="ORF">GON01_08405</name>
</gene>
<dbReference type="Gene3D" id="3.30.70.100">
    <property type="match status" value="1"/>
</dbReference>
<dbReference type="EMBL" id="WQMS01000009">
    <property type="protein sequence ID" value="MVO77953.1"/>
    <property type="molecule type" value="Genomic_DNA"/>
</dbReference>
<feature type="region of interest" description="Disordered" evidence="6">
    <location>
        <begin position="72"/>
        <end position="91"/>
    </location>
</feature>
<evidence type="ECO:0000256" key="5">
    <source>
        <dbReference type="RuleBase" id="RU004168"/>
    </source>
</evidence>
<evidence type="ECO:0000313" key="9">
    <source>
        <dbReference type="Proteomes" id="UP000441389"/>
    </source>
</evidence>
<evidence type="ECO:0000256" key="2">
    <source>
        <dbReference type="ARBA" id="ARBA00012150"/>
    </source>
</evidence>
<reference evidence="8 9" key="1">
    <citation type="submission" date="2019-12" db="EMBL/GenBank/DDBJ databases">
        <authorList>
            <person name="Huq M.A."/>
        </authorList>
    </citation>
    <scope>NUCLEOTIDE SEQUENCE [LARGE SCALE GENOMIC DNA]</scope>
    <source>
        <strain evidence="8 9">MAH-20</strain>
    </source>
</reference>